<feature type="domain" description="Vps41 beta-propeller" evidence="6">
    <location>
        <begin position="47"/>
        <end position="404"/>
    </location>
</feature>
<evidence type="ECO:0000313" key="7">
    <source>
        <dbReference type="EMBL" id="KIH69031.1"/>
    </source>
</evidence>
<dbReference type="GO" id="GO:0034058">
    <property type="term" value="P:endosomal vesicle fusion"/>
    <property type="evidence" value="ECO:0007669"/>
    <property type="project" value="TreeGrafter"/>
</dbReference>
<dbReference type="PANTHER" id="PTHR12616:SF1">
    <property type="entry name" value="VACUOLAR PROTEIN SORTING-ASSOCIATED PROTEIN 41 HOMOLOG"/>
    <property type="match status" value="1"/>
</dbReference>
<evidence type="ECO:0000256" key="4">
    <source>
        <dbReference type="ARBA" id="ARBA00023228"/>
    </source>
</evidence>
<dbReference type="PANTHER" id="PTHR12616">
    <property type="entry name" value="VACUOLAR PROTEIN SORTING VPS41"/>
    <property type="match status" value="1"/>
</dbReference>
<dbReference type="AlphaFoldDB" id="A0A0C2HHC4"/>
<dbReference type="Gene3D" id="1.25.40.10">
    <property type="entry name" value="Tetratricopeptide repeat domain"/>
    <property type="match status" value="1"/>
</dbReference>
<dbReference type="EMBL" id="KN726235">
    <property type="protein sequence ID" value="KIH69031.1"/>
    <property type="molecule type" value="Genomic_DNA"/>
</dbReference>
<keyword evidence="2" id="KW-0813">Transport</keyword>
<keyword evidence="3" id="KW-0653">Protein transport</keyword>
<gene>
    <name evidence="7" type="ORF">ANCDUO_00628</name>
</gene>
<proteinExistence type="predicted"/>
<dbReference type="InterPro" id="IPR057780">
    <property type="entry name" value="Beta-prop_Vps41"/>
</dbReference>
<dbReference type="GO" id="GO:0006623">
    <property type="term" value="P:protein targeting to vacuole"/>
    <property type="evidence" value="ECO:0007669"/>
    <property type="project" value="InterPro"/>
</dbReference>
<dbReference type="PROSITE" id="PS50236">
    <property type="entry name" value="CHCR"/>
    <property type="match status" value="1"/>
</dbReference>
<reference evidence="7 8" key="1">
    <citation type="submission" date="2013-12" db="EMBL/GenBank/DDBJ databases">
        <title>Draft genome of the parsitic nematode Ancylostoma duodenale.</title>
        <authorList>
            <person name="Mitreva M."/>
        </authorList>
    </citation>
    <scope>NUCLEOTIDE SEQUENCE [LARGE SCALE GENOMIC DNA]</scope>
    <source>
        <strain evidence="7 8">Zhejiang</strain>
    </source>
</reference>
<dbReference type="InterPro" id="IPR036322">
    <property type="entry name" value="WD40_repeat_dom_sf"/>
</dbReference>
<dbReference type="GO" id="GO:0016236">
    <property type="term" value="P:macroautophagy"/>
    <property type="evidence" value="ECO:0007669"/>
    <property type="project" value="TreeGrafter"/>
</dbReference>
<evidence type="ECO:0000256" key="5">
    <source>
        <dbReference type="PROSITE-ProRule" id="PRU01006"/>
    </source>
</evidence>
<dbReference type="SMART" id="SM00299">
    <property type="entry name" value="CLH"/>
    <property type="match status" value="1"/>
</dbReference>
<evidence type="ECO:0000313" key="8">
    <source>
        <dbReference type="Proteomes" id="UP000054047"/>
    </source>
</evidence>
<evidence type="ECO:0000259" key="6">
    <source>
        <dbReference type="Pfam" id="PF23411"/>
    </source>
</evidence>
<dbReference type="InterPro" id="IPR015943">
    <property type="entry name" value="WD40/YVTN_repeat-like_dom_sf"/>
</dbReference>
<sequence>MATVSSKIGADAVAMSVIISHGFETAAETSSDCSSDEEDRLLEPRFKYQRIEGPDAKKMMATQGISAITAHLKLIVVGTQMGYVWVMDHFGHVDHQHVPVFRPHRSAVTKLAIDGPGNYIMSCGNDGRVAISGVGCDELNHVINLPVMPRSIVISPSFSKSTSVPMFAIGERKMTIFEKKFFKYKETVIFRGGEKDGFISHCSWQQSLIAFTNDGGTRIFDRLSERLISLIPPSHDVDLARSSQFPPTHCWIDDALLAIAWADTLTIIKVLPTEKSLDRRAEIHFTWHLNMFCSGVSYALASSGKNAELAVFGLKIDNEADDMDTPCENTSVGSESTMANATEPISFVQLCLLAPKTYSSYRLLAEDQLSLSANRTSQPCQFLMAGLPTCESYFLATTSDLVMATPYCAEDTVRWRVENGLLEEAWELACDKHAELENSKWNSRSIGRAMIEHLISSGKPRQAAARMAEVCGKTAAEWEWGVGAFERSRLCTLIAEFLPTTNPQLEPECYETVLQAALYNDVDLFKRLVQQWPPDIYRTGFMTGMTLKRIQEIVSSQSEANRSSQNLLFIKNVVLVMLYRRKCLLEREVEIEAYENKCLHLTLTIERDIDCPLPAHLLFTTDEIRLYHALAHLYLHERKFDSALKIYISLKDPHIFAVIDKYQLFEQVKDQVSDLMSINTDRALRLLLDNEDNVPASLVMAKIARQPKLQLAYLTKLLGRNEGAEFADQAVRLYAEYDRKKLIPFLRKNENYHIRRALEICRQKNFVEEMILLLGKSGNHVDALNLMIKKYNQLDKAIEYCQEHDDTDLWARLIEEVIETPEHIAHLLNHAGSSIDPLRVIEKIPPAMSVPGLRNALVKVLRDYAARVELQRGCQGATRGDVRDLLTFHLQSQALSERPN</sequence>
<comment type="subcellular location">
    <subcellularLocation>
        <location evidence="1">Lysosome</location>
    </subcellularLocation>
</comment>
<organism evidence="7 8">
    <name type="scientific">Ancylostoma duodenale</name>
    <dbReference type="NCBI Taxonomy" id="51022"/>
    <lineage>
        <taxon>Eukaryota</taxon>
        <taxon>Metazoa</taxon>
        <taxon>Ecdysozoa</taxon>
        <taxon>Nematoda</taxon>
        <taxon>Chromadorea</taxon>
        <taxon>Rhabditida</taxon>
        <taxon>Rhabditina</taxon>
        <taxon>Rhabditomorpha</taxon>
        <taxon>Strongyloidea</taxon>
        <taxon>Ancylostomatidae</taxon>
        <taxon>Ancylostomatinae</taxon>
        <taxon>Ancylostoma</taxon>
    </lineage>
</organism>
<dbReference type="InterPro" id="IPR011990">
    <property type="entry name" value="TPR-like_helical_dom_sf"/>
</dbReference>
<evidence type="ECO:0000256" key="1">
    <source>
        <dbReference type="ARBA" id="ARBA00004371"/>
    </source>
</evidence>
<evidence type="ECO:0000256" key="3">
    <source>
        <dbReference type="ARBA" id="ARBA00022927"/>
    </source>
</evidence>
<dbReference type="GO" id="GO:0030897">
    <property type="term" value="C:HOPS complex"/>
    <property type="evidence" value="ECO:0007669"/>
    <property type="project" value="TreeGrafter"/>
</dbReference>
<dbReference type="SUPFAM" id="SSF48371">
    <property type="entry name" value="ARM repeat"/>
    <property type="match status" value="1"/>
</dbReference>
<evidence type="ECO:0000256" key="2">
    <source>
        <dbReference type="ARBA" id="ARBA00022448"/>
    </source>
</evidence>
<dbReference type="Proteomes" id="UP000054047">
    <property type="component" value="Unassembled WGS sequence"/>
</dbReference>
<accession>A0A0C2HHC4</accession>
<dbReference type="Pfam" id="PF23411">
    <property type="entry name" value="Beta-prop_Vps41"/>
    <property type="match status" value="1"/>
</dbReference>
<dbReference type="GO" id="GO:0005770">
    <property type="term" value="C:late endosome"/>
    <property type="evidence" value="ECO:0007669"/>
    <property type="project" value="TreeGrafter"/>
</dbReference>
<keyword evidence="8" id="KW-1185">Reference proteome</keyword>
<dbReference type="InterPro" id="IPR000547">
    <property type="entry name" value="Clathrin_H-chain/VPS_repeat"/>
</dbReference>
<dbReference type="OrthoDB" id="244107at2759"/>
<dbReference type="SUPFAM" id="SSF50978">
    <property type="entry name" value="WD40 repeat-like"/>
    <property type="match status" value="1"/>
</dbReference>
<protein>
    <recommendedName>
        <fullName evidence="6">Vps41 beta-propeller domain-containing protein</fullName>
    </recommendedName>
</protein>
<dbReference type="InterPro" id="IPR016024">
    <property type="entry name" value="ARM-type_fold"/>
</dbReference>
<dbReference type="Gene3D" id="2.130.10.10">
    <property type="entry name" value="YVTN repeat-like/Quinoprotein amine dehydrogenase"/>
    <property type="match status" value="1"/>
</dbReference>
<feature type="repeat" description="CHCR" evidence="5">
    <location>
        <begin position="684"/>
        <end position="826"/>
    </location>
</feature>
<dbReference type="InterPro" id="IPR045111">
    <property type="entry name" value="Vps41/Vps8"/>
</dbReference>
<dbReference type="Pfam" id="PF23556">
    <property type="entry name" value="TPR_Vps41"/>
    <property type="match status" value="1"/>
</dbReference>
<name>A0A0C2HHC4_9BILA</name>
<dbReference type="GO" id="GO:0009267">
    <property type="term" value="P:cellular response to starvation"/>
    <property type="evidence" value="ECO:0007669"/>
    <property type="project" value="TreeGrafter"/>
</dbReference>
<dbReference type="GO" id="GO:0005764">
    <property type="term" value="C:lysosome"/>
    <property type="evidence" value="ECO:0007669"/>
    <property type="project" value="UniProtKB-SubCell"/>
</dbReference>
<keyword evidence="4" id="KW-0458">Lysosome</keyword>